<organism evidence="2">
    <name type="scientific">Muribaculaceae bacterium Z82</name>
    <dbReference type="NCBI Taxonomy" id="2304548"/>
    <lineage>
        <taxon>Bacteria</taxon>
        <taxon>Pseudomonadati</taxon>
        <taxon>Bacteroidota</taxon>
        <taxon>Bacteroidia</taxon>
        <taxon>Bacteroidales</taxon>
        <taxon>Muribaculaceae</taxon>
    </lineage>
</organism>
<comment type="caution">
    <text evidence="2">The sequence shown here is derived from an EMBL/GenBank/DDBJ whole genome shotgun (WGS) entry which is preliminary data.</text>
</comment>
<accession>A0A7C9JEB2</accession>
<feature type="region of interest" description="Disordered" evidence="1">
    <location>
        <begin position="122"/>
        <end position="143"/>
    </location>
</feature>
<dbReference type="AlphaFoldDB" id="A0A7C9JEB2"/>
<sequence>MTGASSASPAIAATHVRALRLARMLWEETDAERGLTMAQIIARLGEYGISAERKSIYKAMRALRSVGLDARMLDGTSPAEYAIVSRPLDAADLADACAAVRECAFLDSARREELEAKIGSLAPAKAAAAEADVQGERAADPSS</sequence>
<protein>
    <submittedName>
        <fullName evidence="2">Uncharacterized protein</fullName>
    </submittedName>
</protein>
<evidence type="ECO:0000313" key="2">
    <source>
        <dbReference type="EMBL" id="NBI34879.1"/>
    </source>
</evidence>
<proteinExistence type="predicted"/>
<dbReference type="InterPro" id="IPR036390">
    <property type="entry name" value="WH_DNA-bd_sf"/>
</dbReference>
<reference evidence="2" key="1">
    <citation type="submission" date="2018-08" db="EMBL/GenBank/DDBJ databases">
        <title>Murine metabolic-syndrome-specific gut microbial biobank.</title>
        <authorList>
            <person name="Liu C."/>
        </authorList>
    </citation>
    <scope>NUCLEOTIDE SEQUENCE [LARGE SCALE GENOMIC DNA]</scope>
    <source>
        <strain evidence="2">Z82</strain>
    </source>
</reference>
<feature type="compositionally biased region" description="Basic and acidic residues" evidence="1">
    <location>
        <begin position="134"/>
        <end position="143"/>
    </location>
</feature>
<evidence type="ECO:0000256" key="1">
    <source>
        <dbReference type="SAM" id="MobiDB-lite"/>
    </source>
</evidence>
<name>A0A7C9JEB2_9BACT</name>
<dbReference type="SUPFAM" id="SSF46785">
    <property type="entry name" value="Winged helix' DNA-binding domain"/>
    <property type="match status" value="1"/>
</dbReference>
<dbReference type="EMBL" id="QWKH01000052">
    <property type="protein sequence ID" value="NBI34879.1"/>
    <property type="molecule type" value="Genomic_DNA"/>
</dbReference>
<gene>
    <name evidence="2" type="ORF">D1639_07520</name>
</gene>
<feature type="compositionally biased region" description="Low complexity" evidence="1">
    <location>
        <begin position="122"/>
        <end position="132"/>
    </location>
</feature>